<evidence type="ECO:0000256" key="6">
    <source>
        <dbReference type="ARBA" id="ARBA00022475"/>
    </source>
</evidence>
<dbReference type="GO" id="GO:0015886">
    <property type="term" value="P:heme transport"/>
    <property type="evidence" value="ECO:0007669"/>
    <property type="project" value="InterPro"/>
</dbReference>
<keyword evidence="11 12" id="KW-0472">Membrane</keyword>
<evidence type="ECO:0000313" key="13">
    <source>
        <dbReference type="EMBL" id="NLF55776.1"/>
    </source>
</evidence>
<dbReference type="Proteomes" id="UP000536534">
    <property type="component" value="Unassembled WGS sequence"/>
</dbReference>
<keyword evidence="5 12" id="KW-0813">Transport</keyword>
<evidence type="ECO:0000256" key="4">
    <source>
        <dbReference type="ARBA" id="ARBA00016461"/>
    </source>
</evidence>
<evidence type="ECO:0000313" key="14">
    <source>
        <dbReference type="Proteomes" id="UP000536534"/>
    </source>
</evidence>
<dbReference type="PANTHER" id="PTHR37531:SF1">
    <property type="entry name" value="HEME EXPORTER PROTEIN D"/>
    <property type="match status" value="1"/>
</dbReference>
<organism evidence="13 14">
    <name type="scientific">Thauera phenolivorans</name>
    <dbReference type="NCBI Taxonomy" id="1792543"/>
    <lineage>
        <taxon>Bacteria</taxon>
        <taxon>Pseudomonadati</taxon>
        <taxon>Pseudomonadota</taxon>
        <taxon>Betaproteobacteria</taxon>
        <taxon>Rhodocyclales</taxon>
        <taxon>Zoogloeaceae</taxon>
        <taxon>Thauera</taxon>
    </lineage>
</organism>
<evidence type="ECO:0000256" key="7">
    <source>
        <dbReference type="ARBA" id="ARBA00022519"/>
    </source>
</evidence>
<dbReference type="GO" id="GO:0017004">
    <property type="term" value="P:cytochrome complex assembly"/>
    <property type="evidence" value="ECO:0007669"/>
    <property type="project" value="UniProtKB-KW"/>
</dbReference>
<dbReference type="InterPro" id="IPR007078">
    <property type="entry name" value="Haem_export_protD_CcmD"/>
</dbReference>
<keyword evidence="7 12" id="KW-0997">Cell inner membrane</keyword>
<dbReference type="RefSeq" id="WP_068809612.1">
    <property type="nucleotide sequence ID" value="NZ_MBFM01000006.1"/>
</dbReference>
<dbReference type="PANTHER" id="PTHR37531">
    <property type="entry name" value="HEME EXPORTER PROTEIN D"/>
    <property type="match status" value="1"/>
</dbReference>
<evidence type="ECO:0000256" key="9">
    <source>
        <dbReference type="ARBA" id="ARBA00022748"/>
    </source>
</evidence>
<evidence type="ECO:0000256" key="2">
    <source>
        <dbReference type="ARBA" id="ARBA00004377"/>
    </source>
</evidence>
<evidence type="ECO:0000256" key="3">
    <source>
        <dbReference type="ARBA" id="ARBA00008741"/>
    </source>
</evidence>
<evidence type="ECO:0000256" key="8">
    <source>
        <dbReference type="ARBA" id="ARBA00022692"/>
    </source>
</evidence>
<keyword evidence="6 12" id="KW-1003">Cell membrane</keyword>
<evidence type="ECO:0000256" key="1">
    <source>
        <dbReference type="ARBA" id="ARBA00002442"/>
    </source>
</evidence>
<comment type="similarity">
    <text evidence="3 12">Belongs to the CcmD/CycX/HelD family.</text>
</comment>
<keyword evidence="10 12" id="KW-1133">Transmembrane helix</keyword>
<dbReference type="Pfam" id="PF04995">
    <property type="entry name" value="CcmD"/>
    <property type="match status" value="1"/>
</dbReference>
<keyword evidence="9 12" id="KW-0201">Cytochrome c-type biogenesis</keyword>
<accession>A0A7X7LZH7</accession>
<dbReference type="InterPro" id="IPR052075">
    <property type="entry name" value="Heme_exporter_D"/>
</dbReference>
<sequence>MQWESWSAFWEMGGAAGFVWGSYGVTFLLVALELVLVLRRRKEAVRKLLRWRRAIGKDRNGRTDARMESQ</sequence>
<proteinExistence type="inferred from homology"/>
<evidence type="ECO:0000256" key="12">
    <source>
        <dbReference type="RuleBase" id="RU363101"/>
    </source>
</evidence>
<dbReference type="GO" id="GO:0005886">
    <property type="term" value="C:plasma membrane"/>
    <property type="evidence" value="ECO:0007669"/>
    <property type="project" value="UniProtKB-SubCell"/>
</dbReference>
<dbReference type="GO" id="GO:1903607">
    <property type="term" value="P:cytochrome c biosynthetic process"/>
    <property type="evidence" value="ECO:0007669"/>
    <property type="project" value="TreeGrafter"/>
</dbReference>
<evidence type="ECO:0000256" key="5">
    <source>
        <dbReference type="ARBA" id="ARBA00022448"/>
    </source>
</evidence>
<comment type="subcellular location">
    <subcellularLocation>
        <location evidence="2 12">Cell inner membrane</location>
        <topology evidence="2 12">Single-pass membrane protein</topology>
    </subcellularLocation>
</comment>
<gene>
    <name evidence="13" type="primary">ccmD</name>
    <name evidence="13" type="ORF">GX576_15515</name>
</gene>
<evidence type="ECO:0000256" key="11">
    <source>
        <dbReference type="ARBA" id="ARBA00023136"/>
    </source>
</evidence>
<reference evidence="13 14" key="1">
    <citation type="journal article" date="2020" name="Biotechnol. Biofuels">
        <title>New insights from the biogas microbiome by comprehensive genome-resolved metagenomics of nearly 1600 species originating from multiple anaerobic digesters.</title>
        <authorList>
            <person name="Campanaro S."/>
            <person name="Treu L."/>
            <person name="Rodriguez-R L.M."/>
            <person name="Kovalovszki A."/>
            <person name="Ziels R.M."/>
            <person name="Maus I."/>
            <person name="Zhu X."/>
            <person name="Kougias P.G."/>
            <person name="Basile A."/>
            <person name="Luo G."/>
            <person name="Schluter A."/>
            <person name="Konstantinidis K.T."/>
            <person name="Angelidaki I."/>
        </authorList>
    </citation>
    <scope>NUCLEOTIDE SEQUENCE [LARGE SCALE GENOMIC DNA]</scope>
    <source>
        <strain evidence="13">AS06rmzACSIP_256</strain>
    </source>
</reference>
<comment type="function">
    <text evidence="1 12">Required for the export of heme to the periplasm for the biogenesis of c-type cytochromes.</text>
</comment>
<evidence type="ECO:0000256" key="10">
    <source>
        <dbReference type="ARBA" id="ARBA00022989"/>
    </source>
</evidence>
<name>A0A7X7LZH7_9RHOO</name>
<comment type="caution">
    <text evidence="13">The sequence shown here is derived from an EMBL/GenBank/DDBJ whole genome shotgun (WGS) entry which is preliminary data.</text>
</comment>
<protein>
    <recommendedName>
        <fullName evidence="4 12">Heme exporter protein D</fullName>
    </recommendedName>
</protein>
<dbReference type="NCBIfam" id="TIGR03141">
    <property type="entry name" value="cytochro_ccmD"/>
    <property type="match status" value="1"/>
</dbReference>
<keyword evidence="8 12" id="KW-0812">Transmembrane</keyword>
<dbReference type="EMBL" id="JAAYYV010000448">
    <property type="protein sequence ID" value="NLF55776.1"/>
    <property type="molecule type" value="Genomic_DNA"/>
</dbReference>
<feature type="transmembrane region" description="Helical" evidence="12">
    <location>
        <begin position="20"/>
        <end position="38"/>
    </location>
</feature>
<dbReference type="AlphaFoldDB" id="A0A7X7LZH7"/>